<evidence type="ECO:0000313" key="3">
    <source>
        <dbReference type="Proteomes" id="UP000044602"/>
    </source>
</evidence>
<keyword evidence="3" id="KW-1185">Reference proteome</keyword>
<feature type="non-terminal residue" evidence="2">
    <location>
        <position position="101"/>
    </location>
</feature>
<name>A0A0G4MRH1_VERLO</name>
<dbReference type="AlphaFoldDB" id="A0A0G4MRH1"/>
<dbReference type="Proteomes" id="UP000044602">
    <property type="component" value="Unassembled WGS sequence"/>
</dbReference>
<feature type="region of interest" description="Disordered" evidence="1">
    <location>
        <begin position="1"/>
        <end position="22"/>
    </location>
</feature>
<feature type="region of interest" description="Disordered" evidence="1">
    <location>
        <begin position="40"/>
        <end position="101"/>
    </location>
</feature>
<gene>
    <name evidence="2" type="ORF">BN1708_020090</name>
</gene>
<dbReference type="EMBL" id="CVQH01024296">
    <property type="protein sequence ID" value="CRK36695.1"/>
    <property type="molecule type" value="Genomic_DNA"/>
</dbReference>
<feature type="non-terminal residue" evidence="2">
    <location>
        <position position="1"/>
    </location>
</feature>
<feature type="compositionally biased region" description="Basic and acidic residues" evidence="1">
    <location>
        <begin position="76"/>
        <end position="95"/>
    </location>
</feature>
<proteinExistence type="predicted"/>
<accession>A0A0G4MRH1</accession>
<evidence type="ECO:0000313" key="2">
    <source>
        <dbReference type="EMBL" id="CRK36695.1"/>
    </source>
</evidence>
<organism evidence="2 3">
    <name type="scientific">Verticillium longisporum</name>
    <name type="common">Verticillium dahliae var. longisporum</name>
    <dbReference type="NCBI Taxonomy" id="100787"/>
    <lineage>
        <taxon>Eukaryota</taxon>
        <taxon>Fungi</taxon>
        <taxon>Dikarya</taxon>
        <taxon>Ascomycota</taxon>
        <taxon>Pezizomycotina</taxon>
        <taxon>Sordariomycetes</taxon>
        <taxon>Hypocreomycetidae</taxon>
        <taxon>Glomerellales</taxon>
        <taxon>Plectosphaerellaceae</taxon>
        <taxon>Verticillium</taxon>
    </lineage>
</organism>
<evidence type="ECO:0000256" key="1">
    <source>
        <dbReference type="SAM" id="MobiDB-lite"/>
    </source>
</evidence>
<protein>
    <submittedName>
        <fullName evidence="2">Uncharacterized protein</fullName>
    </submittedName>
</protein>
<sequence length="101" mass="10900">CRQRALEVAGRRRRRCPEQGAAGALTGPVRLQAERAPVCRGRPELPHLGGEPAAQGAVPEPRRRERAPLPALLRDGSADGRARGRQDVARHERGRGAVPAH</sequence>
<reference evidence="2 3" key="1">
    <citation type="submission" date="2015-05" db="EMBL/GenBank/DDBJ databases">
        <authorList>
            <person name="Wang D.B."/>
            <person name="Wang M."/>
        </authorList>
    </citation>
    <scope>NUCLEOTIDE SEQUENCE [LARGE SCALE GENOMIC DNA]</scope>
    <source>
        <strain evidence="2">VL1</strain>
    </source>
</reference>